<gene>
    <name evidence="6" type="ORF">HLI_16390</name>
</gene>
<organism evidence="6 7">
    <name type="scientific">Halobacillus litoralis</name>
    <dbReference type="NCBI Taxonomy" id="45668"/>
    <lineage>
        <taxon>Bacteria</taxon>
        <taxon>Bacillati</taxon>
        <taxon>Bacillota</taxon>
        <taxon>Bacilli</taxon>
        <taxon>Bacillales</taxon>
        <taxon>Bacillaceae</taxon>
        <taxon>Halobacillus</taxon>
    </lineage>
</organism>
<name>A0A410MG49_9BACI</name>
<evidence type="ECO:0000256" key="2">
    <source>
        <dbReference type="ARBA" id="ARBA00022741"/>
    </source>
</evidence>
<proteinExistence type="predicted"/>
<dbReference type="PROSITE" id="PS50975">
    <property type="entry name" value="ATP_GRASP"/>
    <property type="match status" value="1"/>
</dbReference>
<dbReference type="GO" id="GO:0005524">
    <property type="term" value="F:ATP binding"/>
    <property type="evidence" value="ECO:0007669"/>
    <property type="project" value="UniProtKB-UniRule"/>
</dbReference>
<dbReference type="OrthoDB" id="9803907at2"/>
<keyword evidence="3 4" id="KW-0067">ATP-binding</keyword>
<dbReference type="PANTHER" id="PTHR43585:SF2">
    <property type="entry name" value="ATP-GRASP ENZYME FSQD"/>
    <property type="match status" value="1"/>
</dbReference>
<evidence type="ECO:0000256" key="3">
    <source>
        <dbReference type="ARBA" id="ARBA00022840"/>
    </source>
</evidence>
<dbReference type="InterPro" id="IPR052032">
    <property type="entry name" value="ATP-dep_AA_Ligase"/>
</dbReference>
<dbReference type="AlphaFoldDB" id="A0A410MG49"/>
<dbReference type="KEGG" id="hli:HLI_16390"/>
<protein>
    <recommendedName>
        <fullName evidence="5">ATP-grasp domain-containing protein</fullName>
    </recommendedName>
</protein>
<dbReference type="Pfam" id="PF13535">
    <property type="entry name" value="ATP-grasp_4"/>
    <property type="match status" value="1"/>
</dbReference>
<sequence length="380" mass="43757">MEVAYILIIDEKIISPILVQMAFNHHIPIYYTDDERSLALTQSTKLLTNSESCLSLLERKAPDHAHSKASQLVKNKARFREISASINQDYFFRLLSLDELLHLEKDTVPFPVVIKPNKGYSSVGVYIVKNEHEWEQAVQGLYSDLLLSEGMYSDTVIDSEQIIIEEWIDGTEFALDCYFDDAGEPVILNALKRRFLDDQDTSDRIYFTSAQVIDEIHADAVKYLRSLNKRLNFTNYPFHIEIRKSTKGIVPIEMNPLRFAGAGTTDVSYYAYDINAAEAYFLNEQPDWKPLIERNDPAIYGFFCAEVPTQISKSLIEDIHHEQLKQEFSEVLEYRVIDSASDRAFAVIFFKTTSLAELDYLVNLDLESYIELKKVKETIK</sequence>
<evidence type="ECO:0000259" key="5">
    <source>
        <dbReference type="PROSITE" id="PS50975"/>
    </source>
</evidence>
<evidence type="ECO:0000313" key="7">
    <source>
        <dbReference type="Proteomes" id="UP000287756"/>
    </source>
</evidence>
<dbReference type="GO" id="GO:0046872">
    <property type="term" value="F:metal ion binding"/>
    <property type="evidence" value="ECO:0007669"/>
    <property type="project" value="InterPro"/>
</dbReference>
<dbReference type="GO" id="GO:0016874">
    <property type="term" value="F:ligase activity"/>
    <property type="evidence" value="ECO:0007669"/>
    <property type="project" value="UniProtKB-KW"/>
</dbReference>
<dbReference type="Proteomes" id="UP000287756">
    <property type="component" value="Chromosome"/>
</dbReference>
<feature type="domain" description="ATP-grasp" evidence="5">
    <location>
        <begin position="78"/>
        <end position="285"/>
    </location>
</feature>
<evidence type="ECO:0000313" key="6">
    <source>
        <dbReference type="EMBL" id="QAS53668.1"/>
    </source>
</evidence>
<dbReference type="SUPFAM" id="SSF56059">
    <property type="entry name" value="Glutathione synthetase ATP-binding domain-like"/>
    <property type="match status" value="1"/>
</dbReference>
<evidence type="ECO:0000256" key="4">
    <source>
        <dbReference type="PROSITE-ProRule" id="PRU00409"/>
    </source>
</evidence>
<keyword evidence="2 4" id="KW-0547">Nucleotide-binding</keyword>
<reference evidence="6 7" key="1">
    <citation type="submission" date="2018-01" db="EMBL/GenBank/DDBJ databases">
        <title>The whole genome sequencing and assembly of Halobacillus litoralis ERB031 strain.</title>
        <authorList>
            <person name="Lee S.-J."/>
            <person name="Park M.-K."/>
            <person name="Kim J.-Y."/>
            <person name="Lee Y.-J."/>
            <person name="Yi H."/>
            <person name="Bahn Y.-S."/>
            <person name="Kim J.F."/>
            <person name="Lee D.-W."/>
        </authorList>
    </citation>
    <scope>NUCLEOTIDE SEQUENCE [LARGE SCALE GENOMIC DNA]</scope>
    <source>
        <strain evidence="6 7">ERB 031</strain>
    </source>
</reference>
<dbReference type="Gene3D" id="3.30.470.20">
    <property type="entry name" value="ATP-grasp fold, B domain"/>
    <property type="match status" value="1"/>
</dbReference>
<keyword evidence="1" id="KW-0436">Ligase</keyword>
<dbReference type="InterPro" id="IPR011761">
    <property type="entry name" value="ATP-grasp"/>
</dbReference>
<evidence type="ECO:0000256" key="1">
    <source>
        <dbReference type="ARBA" id="ARBA00022598"/>
    </source>
</evidence>
<accession>A0A410MG49</accession>
<dbReference type="EMBL" id="CP026118">
    <property type="protein sequence ID" value="QAS53668.1"/>
    <property type="molecule type" value="Genomic_DNA"/>
</dbReference>
<dbReference type="PANTHER" id="PTHR43585">
    <property type="entry name" value="FUMIPYRROLE BIOSYNTHESIS PROTEIN C"/>
    <property type="match status" value="1"/>
</dbReference>